<evidence type="ECO:0000313" key="2">
    <source>
        <dbReference type="EMBL" id="PON54552.1"/>
    </source>
</evidence>
<evidence type="ECO:0000313" key="3">
    <source>
        <dbReference type="Proteomes" id="UP000237105"/>
    </source>
</evidence>
<comment type="caution">
    <text evidence="2">The sequence shown here is derived from an EMBL/GenBank/DDBJ whole genome shotgun (WGS) entry which is preliminary data.</text>
</comment>
<keyword evidence="3" id="KW-1185">Reference proteome</keyword>
<dbReference type="EMBL" id="JXTB01000193">
    <property type="protein sequence ID" value="PON54552.1"/>
    <property type="molecule type" value="Genomic_DNA"/>
</dbReference>
<name>A0A2P5C0G2_PARAD</name>
<sequence length="59" mass="6247">MGRARAGPSRPDFGSSRAQPGFGPSKSPVGQRARAGLYFIPGPHFWTGWPGPTRSPPKA</sequence>
<organism evidence="2 3">
    <name type="scientific">Parasponia andersonii</name>
    <name type="common">Sponia andersonii</name>
    <dbReference type="NCBI Taxonomy" id="3476"/>
    <lineage>
        <taxon>Eukaryota</taxon>
        <taxon>Viridiplantae</taxon>
        <taxon>Streptophyta</taxon>
        <taxon>Embryophyta</taxon>
        <taxon>Tracheophyta</taxon>
        <taxon>Spermatophyta</taxon>
        <taxon>Magnoliopsida</taxon>
        <taxon>eudicotyledons</taxon>
        <taxon>Gunneridae</taxon>
        <taxon>Pentapetalae</taxon>
        <taxon>rosids</taxon>
        <taxon>fabids</taxon>
        <taxon>Rosales</taxon>
        <taxon>Cannabaceae</taxon>
        <taxon>Parasponia</taxon>
    </lineage>
</organism>
<reference evidence="3" key="1">
    <citation type="submission" date="2016-06" db="EMBL/GenBank/DDBJ databases">
        <title>Parallel loss of symbiosis genes in relatives of nitrogen-fixing non-legume Parasponia.</title>
        <authorList>
            <person name="Van Velzen R."/>
            <person name="Holmer R."/>
            <person name="Bu F."/>
            <person name="Rutten L."/>
            <person name="Van Zeijl A."/>
            <person name="Liu W."/>
            <person name="Santuari L."/>
            <person name="Cao Q."/>
            <person name="Sharma T."/>
            <person name="Shen D."/>
            <person name="Roswanjaya Y."/>
            <person name="Wardhani T."/>
            <person name="Kalhor M.S."/>
            <person name="Jansen J."/>
            <person name="Van den Hoogen J."/>
            <person name="Gungor B."/>
            <person name="Hartog M."/>
            <person name="Hontelez J."/>
            <person name="Verver J."/>
            <person name="Yang W.-C."/>
            <person name="Schijlen E."/>
            <person name="Repin R."/>
            <person name="Schilthuizen M."/>
            <person name="Schranz E."/>
            <person name="Heidstra R."/>
            <person name="Miyata K."/>
            <person name="Fedorova E."/>
            <person name="Kohlen W."/>
            <person name="Bisseling T."/>
            <person name="Smit S."/>
            <person name="Geurts R."/>
        </authorList>
    </citation>
    <scope>NUCLEOTIDE SEQUENCE [LARGE SCALE GENOMIC DNA]</scope>
    <source>
        <strain evidence="3">cv. WU1-14</strain>
    </source>
</reference>
<dbReference type="AlphaFoldDB" id="A0A2P5C0G2"/>
<feature type="non-terminal residue" evidence="2">
    <location>
        <position position="59"/>
    </location>
</feature>
<accession>A0A2P5C0G2</accession>
<gene>
    <name evidence="2" type="ORF">PanWU01x14_194210</name>
</gene>
<protein>
    <submittedName>
        <fullName evidence="2">Uncharacterized protein</fullName>
    </submittedName>
</protein>
<dbReference type="Proteomes" id="UP000237105">
    <property type="component" value="Unassembled WGS sequence"/>
</dbReference>
<proteinExistence type="predicted"/>
<feature type="region of interest" description="Disordered" evidence="1">
    <location>
        <begin position="1"/>
        <end position="34"/>
    </location>
</feature>
<evidence type="ECO:0000256" key="1">
    <source>
        <dbReference type="SAM" id="MobiDB-lite"/>
    </source>
</evidence>